<dbReference type="PANTHER" id="PTHR33745">
    <property type="entry name" value="RSBT ANTAGONIST PROTEIN RSBS-RELATED"/>
    <property type="match status" value="1"/>
</dbReference>
<dbReference type="Pfam" id="PF01740">
    <property type="entry name" value="STAS"/>
    <property type="match status" value="1"/>
</dbReference>
<evidence type="ECO:0000313" key="3">
    <source>
        <dbReference type="EMBL" id="MED1204534.1"/>
    </source>
</evidence>
<proteinExistence type="predicted"/>
<feature type="domain" description="STAS" evidence="2">
    <location>
        <begin position="164"/>
        <end position="274"/>
    </location>
</feature>
<dbReference type="Gene3D" id="3.30.750.24">
    <property type="entry name" value="STAS domain"/>
    <property type="match status" value="1"/>
</dbReference>
<evidence type="ECO:0000256" key="1">
    <source>
        <dbReference type="ARBA" id="ARBA00022553"/>
    </source>
</evidence>
<dbReference type="InterPro" id="IPR036513">
    <property type="entry name" value="STAS_dom_sf"/>
</dbReference>
<dbReference type="EMBL" id="JARMAB010000023">
    <property type="protein sequence ID" value="MED1204534.1"/>
    <property type="molecule type" value="Genomic_DNA"/>
</dbReference>
<dbReference type="PROSITE" id="PS50801">
    <property type="entry name" value="STAS"/>
    <property type="match status" value="1"/>
</dbReference>
<keyword evidence="1" id="KW-0597">Phosphoprotein</keyword>
<protein>
    <submittedName>
        <fullName evidence="3">STAS domain-containing protein</fullName>
    </submittedName>
</protein>
<dbReference type="PANTHER" id="PTHR33745:SF3">
    <property type="entry name" value="RSBT CO-ANTAGONIST PROTEIN RSBRC"/>
    <property type="match status" value="1"/>
</dbReference>
<accession>A0ABU6MJ87</accession>
<organism evidence="3 4">
    <name type="scientific">Heyndrickxia acidicola</name>
    <dbReference type="NCBI Taxonomy" id="209389"/>
    <lineage>
        <taxon>Bacteria</taxon>
        <taxon>Bacillati</taxon>
        <taxon>Bacillota</taxon>
        <taxon>Bacilli</taxon>
        <taxon>Bacillales</taxon>
        <taxon>Bacillaceae</taxon>
        <taxon>Heyndrickxia</taxon>
    </lineage>
</organism>
<comment type="caution">
    <text evidence="3">The sequence shown here is derived from an EMBL/GenBank/DDBJ whole genome shotgun (WGS) entry which is preliminary data.</text>
</comment>
<dbReference type="RefSeq" id="WP_066266537.1">
    <property type="nucleotide sequence ID" value="NZ_JARMAB010000023.1"/>
</dbReference>
<evidence type="ECO:0000259" key="2">
    <source>
        <dbReference type="PROSITE" id="PS50801"/>
    </source>
</evidence>
<gene>
    <name evidence="3" type="ORF">P4T90_15910</name>
</gene>
<dbReference type="CDD" id="cd07041">
    <property type="entry name" value="STAS_RsbR_RsbS_like"/>
    <property type="match status" value="1"/>
</dbReference>
<dbReference type="InterPro" id="IPR002645">
    <property type="entry name" value="STAS_dom"/>
</dbReference>
<dbReference type="Proteomes" id="UP001341444">
    <property type="component" value="Unassembled WGS sequence"/>
</dbReference>
<keyword evidence="4" id="KW-1185">Reference proteome</keyword>
<dbReference type="SUPFAM" id="SSF52091">
    <property type="entry name" value="SpoIIaa-like"/>
    <property type="match status" value="1"/>
</dbReference>
<name>A0ABU6MJ87_9BACI</name>
<evidence type="ECO:0000313" key="4">
    <source>
        <dbReference type="Proteomes" id="UP001341444"/>
    </source>
</evidence>
<reference evidence="3 4" key="1">
    <citation type="submission" date="2023-03" db="EMBL/GenBank/DDBJ databases">
        <title>Bacillus Genome Sequencing.</title>
        <authorList>
            <person name="Dunlap C."/>
        </authorList>
    </citation>
    <scope>NUCLEOTIDE SEQUENCE [LARGE SCALE GENOMIC DNA]</scope>
    <source>
        <strain evidence="3 4">B-23453</strain>
    </source>
</reference>
<dbReference type="InterPro" id="IPR051932">
    <property type="entry name" value="Bact_StressResp_Reg"/>
</dbReference>
<sequence length="274" mass="31903">MKNNSELYQFFLDKTWDLTEAWYKSLDKSDPSGVYASTDPDVINATKQQNYAFHKHISEIFIIDEEEFIARLETWILEVTQDEQHLKTPIHFILREFFRTQEQYLDLMDDFANLHTTYTQQEIDSWKRRIITTMDKVMIWFVEENHHFSMKRLQSQQEMIKELSSPIIVIGKKTALLPLIGDIDTSRAKYIIETSLYQCANKSISLLYIDLSGVVMIDTMVAHQLFQLIEALNLIGVKSILSGIRPEIAQTAIQLGLDFSKLTIKSSLQLVKDE</sequence>